<dbReference type="InterPro" id="IPR058792">
    <property type="entry name" value="Beta-barrel_RND_2"/>
</dbReference>
<name>A0ABT2AE75_9BURK</name>
<comment type="caution">
    <text evidence="9">The sequence shown here is derived from an EMBL/GenBank/DDBJ whole genome shotgun (WGS) entry which is preliminary data.</text>
</comment>
<dbReference type="Gene3D" id="1.10.287.470">
    <property type="entry name" value="Helix hairpin bin"/>
    <property type="match status" value="1"/>
</dbReference>
<keyword evidence="2" id="KW-0813">Transport</keyword>
<dbReference type="Gene3D" id="2.40.30.170">
    <property type="match status" value="1"/>
</dbReference>
<dbReference type="InterPro" id="IPR006143">
    <property type="entry name" value="RND_pump_MFP"/>
</dbReference>
<evidence type="ECO:0000256" key="1">
    <source>
        <dbReference type="ARBA" id="ARBA00009477"/>
    </source>
</evidence>
<organism evidence="9 10">
    <name type="scientific">Massilia norwichensis</name>
    <dbReference type="NCBI Taxonomy" id="1442366"/>
    <lineage>
        <taxon>Bacteria</taxon>
        <taxon>Pseudomonadati</taxon>
        <taxon>Pseudomonadota</taxon>
        <taxon>Betaproteobacteria</taxon>
        <taxon>Burkholderiales</taxon>
        <taxon>Oxalobacteraceae</taxon>
        <taxon>Telluria group</taxon>
        <taxon>Massilia</taxon>
    </lineage>
</organism>
<evidence type="ECO:0000259" key="5">
    <source>
        <dbReference type="Pfam" id="PF25893"/>
    </source>
</evidence>
<feature type="domain" description="CusB-like beta-barrel" evidence="6">
    <location>
        <begin position="253"/>
        <end position="328"/>
    </location>
</feature>
<feature type="region of interest" description="Disordered" evidence="3">
    <location>
        <begin position="31"/>
        <end position="62"/>
    </location>
</feature>
<dbReference type="Pfam" id="PF25975">
    <property type="entry name" value="CzcB_C"/>
    <property type="match status" value="1"/>
</dbReference>
<dbReference type="RefSeq" id="WP_258848287.1">
    <property type="nucleotide sequence ID" value="NZ_JANUGX010000046.1"/>
</dbReference>
<keyword evidence="10" id="KW-1185">Reference proteome</keyword>
<evidence type="ECO:0000256" key="3">
    <source>
        <dbReference type="SAM" id="MobiDB-lite"/>
    </source>
</evidence>
<dbReference type="InterPro" id="IPR058649">
    <property type="entry name" value="CzcB_C"/>
</dbReference>
<dbReference type="InterPro" id="IPR051909">
    <property type="entry name" value="MFP_Cation_Efflux"/>
</dbReference>
<dbReference type="NCBIfam" id="TIGR01730">
    <property type="entry name" value="RND_mfp"/>
    <property type="match status" value="1"/>
</dbReference>
<feature type="transmembrane region" description="Helical" evidence="4">
    <location>
        <begin position="7"/>
        <end position="25"/>
    </location>
</feature>
<sequence length="407" mass="42695">MTRQQKLSIALMCAVAAILAALMLWRQPAAPGTQPATEHEAHKDSHGHDDRHAEADAVPAQAEDERGIAMSEAQIKANGIAIDTVKPAMIQERLHLPAQIRVDAERTVALAAPAQGIVQSVLVSPGATVKKGQALVAIQSPAVAQWRAELGSARQRLKLAKTTYQREKTLWEERISARQDLDAAETALKEAGIAVQAAQQRLGALGIAAGDEGVSSIVTVRAPLDGVVVERPAVAGQAVDETRPLLTIADLSRVWVEAAVPADSLPQIGTGMAVKVSVNALPGALDGTLAFVGPVLGETTRMATARIVLPNKDLRLRPGMLASVDLMGPASNVQLTVASDAVQTIHEHKVVFVRTEAGFRAQDVVIGRADGKRTEIVKGLAAGAGYAAGGSFLLKADLGKSEAEHED</sequence>
<feature type="domain" description="CzcB-like barrel-sandwich hybrid" evidence="7">
    <location>
        <begin position="106"/>
        <end position="250"/>
    </location>
</feature>
<dbReference type="EMBL" id="JANUGX010000046">
    <property type="protein sequence ID" value="MCS0592518.1"/>
    <property type="molecule type" value="Genomic_DNA"/>
</dbReference>
<evidence type="ECO:0000313" key="10">
    <source>
        <dbReference type="Proteomes" id="UP001205560"/>
    </source>
</evidence>
<gene>
    <name evidence="9" type="ORF">NX782_25370</name>
</gene>
<evidence type="ECO:0000256" key="2">
    <source>
        <dbReference type="ARBA" id="ARBA00022448"/>
    </source>
</evidence>
<proteinExistence type="inferred from homology"/>
<protein>
    <submittedName>
        <fullName evidence="9">Efflux RND transporter periplasmic adaptor subunit</fullName>
    </submittedName>
</protein>
<feature type="domain" description="CzcB-like alpha-helical hairpin" evidence="5">
    <location>
        <begin position="145"/>
        <end position="204"/>
    </location>
</feature>
<keyword evidence="4" id="KW-0812">Transmembrane</keyword>
<accession>A0ABT2AE75</accession>
<dbReference type="PANTHER" id="PTHR30097:SF4">
    <property type="entry name" value="SLR6042 PROTEIN"/>
    <property type="match status" value="1"/>
</dbReference>
<evidence type="ECO:0000313" key="9">
    <source>
        <dbReference type="EMBL" id="MCS0592518.1"/>
    </source>
</evidence>
<evidence type="ECO:0000259" key="7">
    <source>
        <dbReference type="Pfam" id="PF25973"/>
    </source>
</evidence>
<dbReference type="SUPFAM" id="SSF111369">
    <property type="entry name" value="HlyD-like secretion proteins"/>
    <property type="match status" value="1"/>
</dbReference>
<evidence type="ECO:0000256" key="4">
    <source>
        <dbReference type="SAM" id="Phobius"/>
    </source>
</evidence>
<keyword evidence="4" id="KW-0472">Membrane</keyword>
<comment type="similarity">
    <text evidence="1">Belongs to the membrane fusion protein (MFP) (TC 8.A.1) family.</text>
</comment>
<dbReference type="Proteomes" id="UP001205560">
    <property type="component" value="Unassembled WGS sequence"/>
</dbReference>
<evidence type="ECO:0000259" key="6">
    <source>
        <dbReference type="Pfam" id="PF25954"/>
    </source>
</evidence>
<dbReference type="Pfam" id="PF25893">
    <property type="entry name" value="HH_CzcB"/>
    <property type="match status" value="1"/>
</dbReference>
<keyword evidence="4" id="KW-1133">Transmembrane helix</keyword>
<dbReference type="PANTHER" id="PTHR30097">
    <property type="entry name" value="CATION EFFLUX SYSTEM PROTEIN CUSB"/>
    <property type="match status" value="1"/>
</dbReference>
<dbReference type="Gene3D" id="2.40.50.100">
    <property type="match status" value="1"/>
</dbReference>
<dbReference type="Gene3D" id="2.40.420.20">
    <property type="match status" value="1"/>
</dbReference>
<dbReference type="InterPro" id="IPR058648">
    <property type="entry name" value="HH_CzcB-like"/>
</dbReference>
<feature type="domain" description="CzcB-like C-terminal circularly permuted SH3-like" evidence="8">
    <location>
        <begin position="335"/>
        <end position="395"/>
    </location>
</feature>
<evidence type="ECO:0000259" key="8">
    <source>
        <dbReference type="Pfam" id="PF25975"/>
    </source>
</evidence>
<dbReference type="Pfam" id="PF25973">
    <property type="entry name" value="BSH_CzcB"/>
    <property type="match status" value="1"/>
</dbReference>
<reference evidence="9 10" key="1">
    <citation type="submission" date="2022-08" db="EMBL/GenBank/DDBJ databases">
        <title>Reclassification of Massilia species as members of the genera Telluria, Duganella, Pseudoduganella, Mokoshia gen. nov. and Zemynaea gen. nov. using orthogonal and non-orthogonal genome-based approaches.</title>
        <authorList>
            <person name="Bowman J.P."/>
        </authorList>
    </citation>
    <scope>NUCLEOTIDE SEQUENCE [LARGE SCALE GENOMIC DNA]</scope>
    <source>
        <strain evidence="9 10">LMG 28164</strain>
    </source>
</reference>
<dbReference type="InterPro" id="IPR058647">
    <property type="entry name" value="BSH_CzcB-like"/>
</dbReference>
<dbReference type="Pfam" id="PF25954">
    <property type="entry name" value="Beta-barrel_RND_2"/>
    <property type="match status" value="1"/>
</dbReference>
<feature type="compositionally biased region" description="Basic and acidic residues" evidence="3">
    <location>
        <begin position="37"/>
        <end position="55"/>
    </location>
</feature>